<dbReference type="EMBL" id="MU393565">
    <property type="protein sequence ID" value="KAI4861019.1"/>
    <property type="molecule type" value="Genomic_DNA"/>
</dbReference>
<gene>
    <name evidence="1" type="ORF">F4820DRAFT_465135</name>
</gene>
<protein>
    <submittedName>
        <fullName evidence="1">Uncharacterized protein</fullName>
    </submittedName>
</protein>
<name>A0ACB9YNW0_9PEZI</name>
<reference evidence="1 2" key="1">
    <citation type="journal article" date="2022" name="New Phytol.">
        <title>Ecological generalism drives hyperdiversity of secondary metabolite gene clusters in xylarialean endophytes.</title>
        <authorList>
            <person name="Franco M.E.E."/>
            <person name="Wisecaver J.H."/>
            <person name="Arnold A.E."/>
            <person name="Ju Y.M."/>
            <person name="Slot J.C."/>
            <person name="Ahrendt S."/>
            <person name="Moore L.P."/>
            <person name="Eastman K.E."/>
            <person name="Scott K."/>
            <person name="Konkel Z."/>
            <person name="Mondo S.J."/>
            <person name="Kuo A."/>
            <person name="Hayes R.D."/>
            <person name="Haridas S."/>
            <person name="Andreopoulos B."/>
            <person name="Riley R."/>
            <person name="LaButti K."/>
            <person name="Pangilinan J."/>
            <person name="Lipzen A."/>
            <person name="Amirebrahimi M."/>
            <person name="Yan J."/>
            <person name="Adam C."/>
            <person name="Keymanesh K."/>
            <person name="Ng V."/>
            <person name="Louie K."/>
            <person name="Northen T."/>
            <person name="Drula E."/>
            <person name="Henrissat B."/>
            <person name="Hsieh H.M."/>
            <person name="Youens-Clark K."/>
            <person name="Lutzoni F."/>
            <person name="Miadlikowska J."/>
            <person name="Eastwood D.C."/>
            <person name="Hamelin R.C."/>
            <person name="Grigoriev I.V."/>
            <person name="U'Ren J.M."/>
        </authorList>
    </citation>
    <scope>NUCLEOTIDE SEQUENCE [LARGE SCALE GENOMIC DNA]</scope>
    <source>
        <strain evidence="1 2">CBS 119005</strain>
    </source>
</reference>
<proteinExistence type="predicted"/>
<sequence>MENNQATALQSSDESSTSDDADLFPDLLDPVADWPVSSARPYPESASHLLPPSTSWEDRFESLGHQGPYELELGTDVEVVLQVGKTKVSGKTGLRLECVRLPAGAVVVSSFGTTKTLLEGGLYKARYPVAGRLDPRWDLADPVRIFIRRQGTGNPAPVVPGARMPKAQFRLPDGFHLVSPNGLVQNLHSEGFGYGIPPGIEGEYTFYMPGGGHNEVAHRRGNLGRATLFRATFGEAMNVYRENIVLTARKGLYELGTTAADLIVVRDNFGQHPPRPEMNLPSTELSYP</sequence>
<organism evidence="1 2">
    <name type="scientific">Hypoxylon rubiginosum</name>
    <dbReference type="NCBI Taxonomy" id="110542"/>
    <lineage>
        <taxon>Eukaryota</taxon>
        <taxon>Fungi</taxon>
        <taxon>Dikarya</taxon>
        <taxon>Ascomycota</taxon>
        <taxon>Pezizomycotina</taxon>
        <taxon>Sordariomycetes</taxon>
        <taxon>Xylariomycetidae</taxon>
        <taxon>Xylariales</taxon>
        <taxon>Hypoxylaceae</taxon>
        <taxon>Hypoxylon</taxon>
    </lineage>
</organism>
<dbReference type="Proteomes" id="UP001497700">
    <property type="component" value="Unassembled WGS sequence"/>
</dbReference>
<comment type="caution">
    <text evidence="1">The sequence shown here is derived from an EMBL/GenBank/DDBJ whole genome shotgun (WGS) entry which is preliminary data.</text>
</comment>
<accession>A0ACB9YNW0</accession>
<evidence type="ECO:0000313" key="1">
    <source>
        <dbReference type="EMBL" id="KAI4861019.1"/>
    </source>
</evidence>
<keyword evidence="2" id="KW-1185">Reference proteome</keyword>
<evidence type="ECO:0000313" key="2">
    <source>
        <dbReference type="Proteomes" id="UP001497700"/>
    </source>
</evidence>